<keyword evidence="1" id="KW-0472">Membrane</keyword>
<dbReference type="EMBL" id="CAKXYY010000011">
    <property type="protein sequence ID" value="CAH2353473.1"/>
    <property type="molecule type" value="Genomic_DNA"/>
</dbReference>
<dbReference type="Proteomes" id="UP000837801">
    <property type="component" value="Unassembled WGS sequence"/>
</dbReference>
<feature type="domain" description="DUF7702" evidence="2">
    <location>
        <begin position="145"/>
        <end position="280"/>
    </location>
</feature>
<proteinExistence type="predicted"/>
<dbReference type="PANTHER" id="PTHR42109:SF2">
    <property type="entry name" value="INTEGRAL MEMBRANE PROTEIN"/>
    <property type="match status" value="1"/>
</dbReference>
<sequence length="294" mass="32978">MAVNSWKILTYVQIAFYVIIAAVDIIQKIQVLKARRNAEGSFEKGVSRIFRSYMIYASLFIICKVTGGICGAVLFSLTDLNTNLLIATYVFDSVSLGFLIKTLLPIIEFIVDKRSDILNGLVGLDPDVKYGGEEVERPKKGRFHPFRILTLVLLAAVICTIVASSSMSDDISTYRACLKASALLFLSVVIIIIGFLVYLIMFFKSANYAHSDIVIQLASIMLIATPFLLVRCVYSILAAFSNTNLFVGKASKYTLFYGDYVYYTFLAFIEECVAIIVIICTIYYFLQKVEYLRN</sequence>
<reference evidence="3" key="1">
    <citation type="submission" date="2022-03" db="EMBL/GenBank/DDBJ databases">
        <authorList>
            <person name="Legras J.-L."/>
            <person name="Devillers H."/>
            <person name="Grondin C."/>
        </authorList>
    </citation>
    <scope>NUCLEOTIDE SEQUENCE</scope>
    <source>
        <strain evidence="3">CLIB 1423</strain>
    </source>
</reference>
<evidence type="ECO:0000259" key="2">
    <source>
        <dbReference type="Pfam" id="PF24800"/>
    </source>
</evidence>
<evidence type="ECO:0000313" key="4">
    <source>
        <dbReference type="Proteomes" id="UP000837801"/>
    </source>
</evidence>
<keyword evidence="1" id="KW-0812">Transmembrane</keyword>
<accession>A0A9P0VYY0</accession>
<name>A0A9P0VYY0_9ASCO</name>
<dbReference type="InterPro" id="IPR056119">
    <property type="entry name" value="DUF7702"/>
</dbReference>
<evidence type="ECO:0000313" key="3">
    <source>
        <dbReference type="EMBL" id="CAH2353473.1"/>
    </source>
</evidence>
<dbReference type="Pfam" id="PF24800">
    <property type="entry name" value="DUF7702"/>
    <property type="match status" value="1"/>
</dbReference>
<feature type="transmembrane region" description="Helical" evidence="1">
    <location>
        <begin position="146"/>
        <end position="168"/>
    </location>
</feature>
<feature type="transmembrane region" description="Helical" evidence="1">
    <location>
        <begin position="260"/>
        <end position="286"/>
    </location>
</feature>
<keyword evidence="1" id="KW-1133">Transmembrane helix</keyword>
<organism evidence="3 4">
    <name type="scientific">[Candida] railenensis</name>
    <dbReference type="NCBI Taxonomy" id="45579"/>
    <lineage>
        <taxon>Eukaryota</taxon>
        <taxon>Fungi</taxon>
        <taxon>Dikarya</taxon>
        <taxon>Ascomycota</taxon>
        <taxon>Saccharomycotina</taxon>
        <taxon>Pichiomycetes</taxon>
        <taxon>Debaryomycetaceae</taxon>
        <taxon>Kurtzmaniella</taxon>
    </lineage>
</organism>
<evidence type="ECO:0000256" key="1">
    <source>
        <dbReference type="SAM" id="Phobius"/>
    </source>
</evidence>
<dbReference type="OrthoDB" id="4023429at2759"/>
<feature type="transmembrane region" description="Helical" evidence="1">
    <location>
        <begin position="213"/>
        <end position="240"/>
    </location>
</feature>
<feature type="transmembrane region" description="Helical" evidence="1">
    <location>
        <begin position="180"/>
        <end position="201"/>
    </location>
</feature>
<comment type="caution">
    <text evidence="3">The sequence shown here is derived from an EMBL/GenBank/DDBJ whole genome shotgun (WGS) entry which is preliminary data.</text>
</comment>
<feature type="transmembrane region" description="Helical" evidence="1">
    <location>
        <begin position="6"/>
        <end position="26"/>
    </location>
</feature>
<protein>
    <recommendedName>
        <fullName evidence="2">DUF7702 domain-containing protein</fullName>
    </recommendedName>
</protein>
<gene>
    <name evidence="3" type="ORF">CLIB1423_11S00474</name>
</gene>
<keyword evidence="4" id="KW-1185">Reference proteome</keyword>
<feature type="transmembrane region" description="Helical" evidence="1">
    <location>
        <begin position="53"/>
        <end position="78"/>
    </location>
</feature>
<feature type="transmembrane region" description="Helical" evidence="1">
    <location>
        <begin position="84"/>
        <end position="104"/>
    </location>
</feature>
<dbReference type="AlphaFoldDB" id="A0A9P0VYY0"/>
<dbReference type="PANTHER" id="PTHR42109">
    <property type="entry name" value="UNPLACED GENOMIC SCAFFOLD UM_SCAF_CONTIG_1.265, WHOLE GENOME SHOTGUN SEQUENCE"/>
    <property type="match status" value="1"/>
</dbReference>